<reference evidence="2" key="1">
    <citation type="journal article" date="2019" name="Toxins">
        <title>Detection of Abrin-Like and Prepropulchellin-Like Toxin Genes and Transcripts Using Whole Genome Sequencing and Full-Length Transcript Sequencing of Abrus precatorius.</title>
        <authorList>
            <person name="Hovde B.T."/>
            <person name="Daligault H.E."/>
            <person name="Hanschen E.R."/>
            <person name="Kunde Y.A."/>
            <person name="Johnson M.B."/>
            <person name="Starkenburg S.R."/>
            <person name="Johnson S.L."/>
        </authorList>
    </citation>
    <scope>NUCLEOTIDE SEQUENCE [LARGE SCALE GENOMIC DNA]</scope>
</reference>
<dbReference type="GeneID" id="113852095"/>
<dbReference type="SMART" id="SM00256">
    <property type="entry name" value="FBOX"/>
    <property type="match status" value="1"/>
</dbReference>
<dbReference type="PROSITE" id="PS50181">
    <property type="entry name" value="FBOX"/>
    <property type="match status" value="1"/>
</dbReference>
<sequence>MESQWSNLPYDLLSRIARDLELIDFLSFRGVCRDWNIASSKTSPQDKSRESDLWFLTYGGGEGSQCSLLNNGDKVYSISIPELEGATCLASYDGWLLLFCQGSMFFFCPFSRAKIELPNCPFTELTNHVAAFSSAPTSQDCTVAVISRSHERDLELFVLCRGDNEWGKHTYHSDVLETIRAAIFYEEKFHFLDGFDILLTFDAAKTKEWNTYRIVTKPRASTVGVLNYRVRKDYFGKKDIKRKLGLEEDVSISICGTQAPSERCGYKEIIQSESIEATAEATAASQSRDLKGIWIRPRYHVHPDQKW</sequence>
<evidence type="ECO:0000313" key="2">
    <source>
        <dbReference type="Proteomes" id="UP000694853"/>
    </source>
</evidence>
<protein>
    <submittedName>
        <fullName evidence="3">F-box/kelch-repeat protein At1g57790-like</fullName>
    </submittedName>
</protein>
<dbReference type="InterPro" id="IPR005174">
    <property type="entry name" value="KIB1-4_b-propeller"/>
</dbReference>
<dbReference type="Pfam" id="PF00646">
    <property type="entry name" value="F-box"/>
    <property type="match status" value="1"/>
</dbReference>
<dbReference type="InterPro" id="IPR001810">
    <property type="entry name" value="F-box_dom"/>
</dbReference>
<name>A0A8B8K349_ABRPR</name>
<proteinExistence type="predicted"/>
<dbReference type="KEGG" id="aprc:113852095"/>
<reference evidence="3" key="2">
    <citation type="submission" date="2025-08" db="UniProtKB">
        <authorList>
            <consortium name="RefSeq"/>
        </authorList>
    </citation>
    <scope>IDENTIFICATION</scope>
    <source>
        <tissue evidence="3">Young leaves</tissue>
    </source>
</reference>
<dbReference type="PANTHER" id="PTHR33110">
    <property type="entry name" value="F-BOX/KELCH-REPEAT PROTEIN-RELATED"/>
    <property type="match status" value="1"/>
</dbReference>
<gene>
    <name evidence="3" type="primary">LOC113852095</name>
</gene>
<keyword evidence="2" id="KW-1185">Reference proteome</keyword>
<dbReference type="Pfam" id="PF03478">
    <property type="entry name" value="Beta-prop_KIB1-4"/>
    <property type="match status" value="1"/>
</dbReference>
<dbReference type="Proteomes" id="UP000694853">
    <property type="component" value="Unplaced"/>
</dbReference>
<accession>A0A8B8K349</accession>
<feature type="domain" description="F-box" evidence="1">
    <location>
        <begin position="2"/>
        <end position="57"/>
    </location>
</feature>
<dbReference type="SUPFAM" id="SSF81383">
    <property type="entry name" value="F-box domain"/>
    <property type="match status" value="1"/>
</dbReference>
<evidence type="ECO:0000313" key="3">
    <source>
        <dbReference type="RefSeq" id="XP_027338150.1"/>
    </source>
</evidence>
<dbReference type="Gene3D" id="1.20.1280.50">
    <property type="match status" value="1"/>
</dbReference>
<organism evidence="2 3">
    <name type="scientific">Abrus precatorius</name>
    <name type="common">Indian licorice</name>
    <name type="synonym">Glycine abrus</name>
    <dbReference type="NCBI Taxonomy" id="3816"/>
    <lineage>
        <taxon>Eukaryota</taxon>
        <taxon>Viridiplantae</taxon>
        <taxon>Streptophyta</taxon>
        <taxon>Embryophyta</taxon>
        <taxon>Tracheophyta</taxon>
        <taxon>Spermatophyta</taxon>
        <taxon>Magnoliopsida</taxon>
        <taxon>eudicotyledons</taxon>
        <taxon>Gunneridae</taxon>
        <taxon>Pentapetalae</taxon>
        <taxon>rosids</taxon>
        <taxon>fabids</taxon>
        <taxon>Fabales</taxon>
        <taxon>Fabaceae</taxon>
        <taxon>Papilionoideae</taxon>
        <taxon>50 kb inversion clade</taxon>
        <taxon>NPAAA clade</taxon>
        <taxon>indigoferoid/millettioid clade</taxon>
        <taxon>Abreae</taxon>
        <taxon>Abrus</taxon>
    </lineage>
</organism>
<dbReference type="AlphaFoldDB" id="A0A8B8K349"/>
<dbReference type="RefSeq" id="XP_027338150.1">
    <property type="nucleotide sequence ID" value="XM_027482349.1"/>
</dbReference>
<dbReference type="InterPro" id="IPR036047">
    <property type="entry name" value="F-box-like_dom_sf"/>
</dbReference>
<dbReference type="OrthoDB" id="784120at2759"/>
<evidence type="ECO:0000259" key="1">
    <source>
        <dbReference type="PROSITE" id="PS50181"/>
    </source>
</evidence>
<dbReference type="PANTHER" id="PTHR33110:SF71">
    <property type="entry name" value="F-BOX_KELCH-REPEAT PROTEIN"/>
    <property type="match status" value="1"/>
</dbReference>
<dbReference type="CDD" id="cd09917">
    <property type="entry name" value="F-box_SF"/>
    <property type="match status" value="1"/>
</dbReference>